<accession>A0ABV5JQB3</accession>
<evidence type="ECO:0000313" key="1">
    <source>
        <dbReference type="EMBL" id="MFB9259932.1"/>
    </source>
</evidence>
<comment type="caution">
    <text evidence="1">The sequence shown here is derived from an EMBL/GenBank/DDBJ whole genome shotgun (WGS) entry which is preliminary data.</text>
</comment>
<sequence length="135" mass="15008">MPRSTDVSSFDRIWPLLLAAVEELHGRGFTAVRVIPTFGPVGYWRLQITTAVNLRDGVNLPFRDDSAVFGLSAGGFPSVGSLEVSAATTVDEVAEEFLRCLGSPRAETYFNDDEYCLWFAAMRRQADRFPTRSVQ</sequence>
<keyword evidence="2" id="KW-1185">Reference proteome</keyword>
<organism evidence="1 2">
    <name type="scientific">Dietzia aerolata</name>
    <dbReference type="NCBI Taxonomy" id="595984"/>
    <lineage>
        <taxon>Bacteria</taxon>
        <taxon>Bacillati</taxon>
        <taxon>Actinomycetota</taxon>
        <taxon>Actinomycetes</taxon>
        <taxon>Mycobacteriales</taxon>
        <taxon>Dietziaceae</taxon>
        <taxon>Dietzia</taxon>
    </lineage>
</organism>
<dbReference type="Proteomes" id="UP001589700">
    <property type="component" value="Unassembled WGS sequence"/>
</dbReference>
<reference evidence="1 2" key="1">
    <citation type="submission" date="2024-09" db="EMBL/GenBank/DDBJ databases">
        <authorList>
            <person name="Sun Q."/>
            <person name="Mori K."/>
        </authorList>
    </citation>
    <scope>NUCLEOTIDE SEQUENCE [LARGE SCALE GENOMIC DNA]</scope>
    <source>
        <strain evidence="1 2">CCM 7659</strain>
    </source>
</reference>
<dbReference type="RefSeq" id="WP_182631253.1">
    <property type="nucleotide sequence ID" value="NZ_JAALDM010000041.1"/>
</dbReference>
<dbReference type="EMBL" id="JBHMDY010000004">
    <property type="protein sequence ID" value="MFB9259932.1"/>
    <property type="molecule type" value="Genomic_DNA"/>
</dbReference>
<protein>
    <submittedName>
        <fullName evidence="1">Uncharacterized protein</fullName>
    </submittedName>
</protein>
<proteinExistence type="predicted"/>
<gene>
    <name evidence="1" type="ORF">ACFFVD_08965</name>
</gene>
<name>A0ABV5JQB3_9ACTN</name>
<evidence type="ECO:0000313" key="2">
    <source>
        <dbReference type="Proteomes" id="UP001589700"/>
    </source>
</evidence>